<evidence type="ECO:0000313" key="4">
    <source>
        <dbReference type="Proteomes" id="UP000789901"/>
    </source>
</evidence>
<reference evidence="3 4" key="1">
    <citation type="submission" date="2021-06" db="EMBL/GenBank/DDBJ databases">
        <authorList>
            <person name="Kallberg Y."/>
            <person name="Tangrot J."/>
            <person name="Rosling A."/>
        </authorList>
    </citation>
    <scope>NUCLEOTIDE SEQUENCE [LARGE SCALE GENOMIC DNA]</scope>
    <source>
        <strain evidence="3 4">120-4 pot B 10/14</strain>
    </source>
</reference>
<feature type="transmembrane region" description="Helical" evidence="2">
    <location>
        <begin position="146"/>
        <end position="163"/>
    </location>
</feature>
<protein>
    <submittedName>
        <fullName evidence="3">24979_t:CDS:1</fullName>
    </submittedName>
</protein>
<feature type="transmembrane region" description="Helical" evidence="2">
    <location>
        <begin position="280"/>
        <end position="300"/>
    </location>
</feature>
<keyword evidence="4" id="KW-1185">Reference proteome</keyword>
<keyword evidence="2" id="KW-0472">Membrane</keyword>
<proteinExistence type="predicted"/>
<evidence type="ECO:0000256" key="1">
    <source>
        <dbReference type="SAM" id="MobiDB-lite"/>
    </source>
</evidence>
<evidence type="ECO:0000256" key="2">
    <source>
        <dbReference type="SAM" id="Phobius"/>
    </source>
</evidence>
<feature type="region of interest" description="Disordered" evidence="1">
    <location>
        <begin position="344"/>
        <end position="377"/>
    </location>
</feature>
<comment type="caution">
    <text evidence="3">The sequence shown here is derived from an EMBL/GenBank/DDBJ whole genome shotgun (WGS) entry which is preliminary data.</text>
</comment>
<organism evidence="3 4">
    <name type="scientific">Gigaspora margarita</name>
    <dbReference type="NCBI Taxonomy" id="4874"/>
    <lineage>
        <taxon>Eukaryota</taxon>
        <taxon>Fungi</taxon>
        <taxon>Fungi incertae sedis</taxon>
        <taxon>Mucoromycota</taxon>
        <taxon>Glomeromycotina</taxon>
        <taxon>Glomeromycetes</taxon>
        <taxon>Diversisporales</taxon>
        <taxon>Gigasporaceae</taxon>
        <taxon>Gigaspora</taxon>
    </lineage>
</organism>
<sequence>MSITLEDTSTQQSALLATVDGGYAILNANFTNDDSSLLAKSGGLYASFISYNLSLPIRQAQLYQVTLDNITYNGLYCDYDTLGGLLGDYGKAIIPMILAASANGVIYFISQTGSAKEANRLNETRNKAGEITENINQKASTFNIKMAANLFSGGLFVFSHSAFSTTFSFSDVNSKPEFKFPSQLFWFIPIALNVAMLIYIIIRKFKDKKIEITSSYSKYLLIILALYNSETSAIINRVKIFDKVKEFENKVKIRAFLDTFIKNVPQLVIQILYFNSIVTYSIIPFLTLCTTVFMICLTCVRSGFDFFKDGKKNANNEDDNEKKDNNWVAKRVNEWINDENVKTENVETENVKTENVKTDNVKTEDVKTEDVKTEDIQ</sequence>
<keyword evidence="2" id="KW-0812">Transmembrane</keyword>
<name>A0ABM8W0S1_GIGMA</name>
<dbReference type="Proteomes" id="UP000789901">
    <property type="component" value="Unassembled WGS sequence"/>
</dbReference>
<accession>A0ABM8W0S1</accession>
<evidence type="ECO:0000313" key="3">
    <source>
        <dbReference type="EMBL" id="CAG8495555.1"/>
    </source>
</evidence>
<dbReference type="EMBL" id="CAJVQB010000561">
    <property type="protein sequence ID" value="CAG8495555.1"/>
    <property type="molecule type" value="Genomic_DNA"/>
</dbReference>
<feature type="transmembrane region" description="Helical" evidence="2">
    <location>
        <begin position="183"/>
        <end position="202"/>
    </location>
</feature>
<feature type="transmembrane region" description="Helical" evidence="2">
    <location>
        <begin position="92"/>
        <end position="110"/>
    </location>
</feature>
<keyword evidence="2" id="KW-1133">Transmembrane helix</keyword>
<gene>
    <name evidence="3" type="ORF">GMARGA_LOCUS1937</name>
</gene>